<organism evidence="2 3">
    <name type="scientific">Pendulispora rubella</name>
    <dbReference type="NCBI Taxonomy" id="2741070"/>
    <lineage>
        <taxon>Bacteria</taxon>
        <taxon>Pseudomonadati</taxon>
        <taxon>Myxococcota</taxon>
        <taxon>Myxococcia</taxon>
        <taxon>Myxococcales</taxon>
        <taxon>Sorangiineae</taxon>
        <taxon>Pendulisporaceae</taxon>
        <taxon>Pendulispora</taxon>
    </lineage>
</organism>
<evidence type="ECO:0008006" key="4">
    <source>
        <dbReference type="Google" id="ProtNLM"/>
    </source>
</evidence>
<keyword evidence="1" id="KW-0812">Transmembrane</keyword>
<sequence>MDRPITDKDLHQRESWREALQARRRSYAGSYRLAGAAVFLLALGGAAGWSLHDATAPGTVGTALLAREAAESYAVYEPDLVRPVEIRAEGREELLGWVSKRLQHPVAVPNLAGYRFIGGRLVATSHGPAGLFMYDDDHGTRLVMFVRPMSLERDSPMSQHTLGEFIGFAWADKGMGYSLVGRTTADVLHPLADQLRRQI</sequence>
<keyword evidence="1" id="KW-1133">Transmembrane helix</keyword>
<proteinExistence type="predicted"/>
<name>A0ABZ2L3L0_9BACT</name>
<keyword evidence="3" id="KW-1185">Reference proteome</keyword>
<evidence type="ECO:0000313" key="2">
    <source>
        <dbReference type="EMBL" id="WXB03795.1"/>
    </source>
</evidence>
<reference evidence="2" key="1">
    <citation type="submission" date="2021-12" db="EMBL/GenBank/DDBJ databases">
        <title>Discovery of the Pendulisporaceae a myxobacterial family with distinct sporulation behavior and unique specialized metabolism.</title>
        <authorList>
            <person name="Garcia R."/>
            <person name="Popoff A."/>
            <person name="Bader C.D."/>
            <person name="Loehr J."/>
            <person name="Walesch S."/>
            <person name="Walt C."/>
            <person name="Boldt J."/>
            <person name="Bunk B."/>
            <person name="Haeckl F.J.F.P.J."/>
            <person name="Gunesch A.P."/>
            <person name="Birkelbach J."/>
            <person name="Nuebel U."/>
            <person name="Pietschmann T."/>
            <person name="Bach T."/>
            <person name="Mueller R."/>
        </authorList>
    </citation>
    <scope>NUCLEOTIDE SEQUENCE</scope>
    <source>
        <strain evidence="2">MSr11367</strain>
    </source>
</reference>
<evidence type="ECO:0000256" key="1">
    <source>
        <dbReference type="SAM" id="Phobius"/>
    </source>
</evidence>
<accession>A0ABZ2L3L0</accession>
<feature type="transmembrane region" description="Helical" evidence="1">
    <location>
        <begin position="33"/>
        <end position="51"/>
    </location>
</feature>
<dbReference type="RefSeq" id="WP_394833430.1">
    <property type="nucleotide sequence ID" value="NZ_CP089929.1"/>
</dbReference>
<dbReference type="Proteomes" id="UP001374803">
    <property type="component" value="Chromosome"/>
</dbReference>
<protein>
    <recommendedName>
        <fullName evidence="4">Anti-sigma factor</fullName>
    </recommendedName>
</protein>
<evidence type="ECO:0000313" key="3">
    <source>
        <dbReference type="Proteomes" id="UP001374803"/>
    </source>
</evidence>
<dbReference type="EMBL" id="CP089983">
    <property type="protein sequence ID" value="WXB03795.1"/>
    <property type="molecule type" value="Genomic_DNA"/>
</dbReference>
<keyword evidence="1" id="KW-0472">Membrane</keyword>
<gene>
    <name evidence="2" type="ORF">LVJ94_43685</name>
</gene>